<evidence type="ECO:0000313" key="1">
    <source>
        <dbReference type="EMBL" id="KAF2894215.1"/>
    </source>
</evidence>
<name>A0A8K0CV53_IGNLU</name>
<protein>
    <recommendedName>
        <fullName evidence="3">HAT C-terminal dimerisation domain-containing protein</fullName>
    </recommendedName>
</protein>
<proteinExistence type="predicted"/>
<dbReference type="AlphaFoldDB" id="A0A8K0CV53"/>
<gene>
    <name evidence="1" type="ORF">ILUMI_11958</name>
</gene>
<reference evidence="1" key="1">
    <citation type="submission" date="2019-08" db="EMBL/GenBank/DDBJ databases">
        <title>The genome of the North American firefly Photinus pyralis.</title>
        <authorList>
            <consortium name="Photinus pyralis genome working group"/>
            <person name="Fallon T.R."/>
            <person name="Sander Lower S.E."/>
            <person name="Weng J.-K."/>
        </authorList>
    </citation>
    <scope>NUCLEOTIDE SEQUENCE</scope>
    <source>
        <strain evidence="1">TRF0915ILg1</strain>
        <tissue evidence="1">Whole body</tissue>
    </source>
</reference>
<dbReference type="Proteomes" id="UP000801492">
    <property type="component" value="Unassembled WGS sequence"/>
</dbReference>
<dbReference type="OrthoDB" id="8124016at2759"/>
<sequence>MSFMILKLGVGNNEYESEVFEKTPEPGTSATATGPALTLKEELEKQLKQEKETFKKKPDNKQKDYEKILKKEMACFESGGIRGQYLTLTYDYILTVQPNSVEAERAFSAAGYI</sequence>
<keyword evidence="2" id="KW-1185">Reference proteome</keyword>
<accession>A0A8K0CV53</accession>
<dbReference type="EMBL" id="VTPC01007223">
    <property type="protein sequence ID" value="KAF2894215.1"/>
    <property type="molecule type" value="Genomic_DNA"/>
</dbReference>
<feature type="non-terminal residue" evidence="1">
    <location>
        <position position="1"/>
    </location>
</feature>
<evidence type="ECO:0000313" key="2">
    <source>
        <dbReference type="Proteomes" id="UP000801492"/>
    </source>
</evidence>
<comment type="caution">
    <text evidence="1">The sequence shown here is derived from an EMBL/GenBank/DDBJ whole genome shotgun (WGS) entry which is preliminary data.</text>
</comment>
<evidence type="ECO:0008006" key="3">
    <source>
        <dbReference type="Google" id="ProtNLM"/>
    </source>
</evidence>
<organism evidence="1 2">
    <name type="scientific">Ignelater luminosus</name>
    <name type="common">Cucubano</name>
    <name type="synonym">Pyrophorus luminosus</name>
    <dbReference type="NCBI Taxonomy" id="2038154"/>
    <lineage>
        <taxon>Eukaryota</taxon>
        <taxon>Metazoa</taxon>
        <taxon>Ecdysozoa</taxon>
        <taxon>Arthropoda</taxon>
        <taxon>Hexapoda</taxon>
        <taxon>Insecta</taxon>
        <taxon>Pterygota</taxon>
        <taxon>Neoptera</taxon>
        <taxon>Endopterygota</taxon>
        <taxon>Coleoptera</taxon>
        <taxon>Polyphaga</taxon>
        <taxon>Elateriformia</taxon>
        <taxon>Elateroidea</taxon>
        <taxon>Elateridae</taxon>
        <taxon>Agrypninae</taxon>
        <taxon>Pyrophorini</taxon>
        <taxon>Ignelater</taxon>
    </lineage>
</organism>